<evidence type="ECO:0000256" key="1">
    <source>
        <dbReference type="SAM" id="MobiDB-lite"/>
    </source>
</evidence>
<keyword evidence="3" id="KW-1185">Reference proteome</keyword>
<dbReference type="EMBL" id="VFML01000001">
    <property type="protein sequence ID" value="TQJ04712.1"/>
    <property type="molecule type" value="Genomic_DNA"/>
</dbReference>
<proteinExistence type="predicted"/>
<dbReference type="Proteomes" id="UP000320876">
    <property type="component" value="Unassembled WGS sequence"/>
</dbReference>
<comment type="caution">
    <text evidence="2">The sequence shown here is derived from an EMBL/GenBank/DDBJ whole genome shotgun (WGS) entry which is preliminary data.</text>
</comment>
<evidence type="ECO:0000313" key="2">
    <source>
        <dbReference type="EMBL" id="TQJ04712.1"/>
    </source>
</evidence>
<gene>
    <name evidence="2" type="ORF">FB471_4520</name>
</gene>
<feature type="compositionally biased region" description="Pro residues" evidence="1">
    <location>
        <begin position="27"/>
        <end position="36"/>
    </location>
</feature>
<sequence>MKQKLFPGSGIRLTPEVTDVPITSDDPIPPVKPVRQ</sequence>
<name>A0A542DNN3_AMYCI</name>
<accession>A0A542DNN3</accession>
<feature type="region of interest" description="Disordered" evidence="1">
    <location>
        <begin position="1"/>
        <end position="36"/>
    </location>
</feature>
<protein>
    <submittedName>
        <fullName evidence="2">Uncharacterized protein</fullName>
    </submittedName>
</protein>
<organism evidence="2 3">
    <name type="scientific">Amycolatopsis cihanbeyliensis</name>
    <dbReference type="NCBI Taxonomy" id="1128664"/>
    <lineage>
        <taxon>Bacteria</taxon>
        <taxon>Bacillati</taxon>
        <taxon>Actinomycetota</taxon>
        <taxon>Actinomycetes</taxon>
        <taxon>Pseudonocardiales</taxon>
        <taxon>Pseudonocardiaceae</taxon>
        <taxon>Amycolatopsis</taxon>
    </lineage>
</organism>
<reference evidence="2 3" key="1">
    <citation type="submission" date="2019-06" db="EMBL/GenBank/DDBJ databases">
        <title>Sequencing the genomes of 1000 actinobacteria strains.</title>
        <authorList>
            <person name="Klenk H.-P."/>
        </authorList>
    </citation>
    <scope>NUCLEOTIDE SEQUENCE [LARGE SCALE GENOMIC DNA]</scope>
    <source>
        <strain evidence="2 3">DSM 45679</strain>
    </source>
</reference>
<evidence type="ECO:0000313" key="3">
    <source>
        <dbReference type="Proteomes" id="UP000320876"/>
    </source>
</evidence>
<dbReference type="AlphaFoldDB" id="A0A542DNN3"/>